<accession>A0A8J4V089</accession>
<evidence type="ECO:0000313" key="1">
    <source>
        <dbReference type="EMBL" id="KAF2074083.1"/>
    </source>
</evidence>
<dbReference type="EMBL" id="AJWJ01000166">
    <property type="protein sequence ID" value="KAF2074083.1"/>
    <property type="molecule type" value="Genomic_DNA"/>
</dbReference>
<evidence type="ECO:0000313" key="2">
    <source>
        <dbReference type="Proteomes" id="UP000695562"/>
    </source>
</evidence>
<keyword evidence="2" id="KW-1185">Reference proteome</keyword>
<name>A0A8J4V089_9MYCE</name>
<dbReference type="AlphaFoldDB" id="A0A8J4V089"/>
<sequence>MSRVVGSYYQQSINSNWKFMEATDEKGFIPSDLMFNKKALFVIFEPWIIDDLQYYVVAYCDFSENLYQTINDLRDIKDSKDKPLLHSCSFLSWYEIEDQYILNEIYIIKLEMNFFTSRLHPKYSLDDVTDFANQIFDPDNKPFDILATVENYIQKNCLENHFDIHRPCVKLYGKDVSLRNPEPQLKKRLKVCQPIFNIFKSDIPIMTPDRYNRQIIEKLKENK</sequence>
<protein>
    <submittedName>
        <fullName evidence="1">Uncharacterized protein</fullName>
    </submittedName>
</protein>
<organism evidence="1 2">
    <name type="scientific">Polysphondylium violaceum</name>
    <dbReference type="NCBI Taxonomy" id="133409"/>
    <lineage>
        <taxon>Eukaryota</taxon>
        <taxon>Amoebozoa</taxon>
        <taxon>Evosea</taxon>
        <taxon>Eumycetozoa</taxon>
        <taxon>Dictyostelia</taxon>
        <taxon>Dictyosteliales</taxon>
        <taxon>Dictyosteliaceae</taxon>
        <taxon>Polysphondylium</taxon>
    </lineage>
</organism>
<proteinExistence type="predicted"/>
<gene>
    <name evidence="1" type="ORF">CYY_004612</name>
</gene>
<reference evidence="1" key="1">
    <citation type="submission" date="2020-01" db="EMBL/GenBank/DDBJ databases">
        <title>Development of genomics and gene disruption for Polysphondylium violaceum indicates a role for the polyketide synthase stlB in stalk morphogenesis.</title>
        <authorList>
            <person name="Narita B."/>
            <person name="Kawabe Y."/>
            <person name="Kin K."/>
            <person name="Saito T."/>
            <person name="Gibbs R."/>
            <person name="Kuspa A."/>
            <person name="Muzny D."/>
            <person name="Queller D."/>
            <person name="Richards S."/>
            <person name="Strassman J."/>
            <person name="Sucgang R."/>
            <person name="Worley K."/>
            <person name="Schaap P."/>
        </authorList>
    </citation>
    <scope>NUCLEOTIDE SEQUENCE</scope>
    <source>
        <strain evidence="1">QSvi11</strain>
    </source>
</reference>
<comment type="caution">
    <text evidence="1">The sequence shown here is derived from an EMBL/GenBank/DDBJ whole genome shotgun (WGS) entry which is preliminary data.</text>
</comment>
<dbReference type="Proteomes" id="UP000695562">
    <property type="component" value="Unassembled WGS sequence"/>
</dbReference>